<gene>
    <name evidence="2" type="ORF">PSDVSF_32190</name>
</gene>
<keyword evidence="3" id="KW-1185">Reference proteome</keyword>
<feature type="region of interest" description="Disordered" evidence="1">
    <location>
        <begin position="197"/>
        <end position="226"/>
    </location>
</feature>
<accession>A0ABM7P997</accession>
<dbReference type="InterPro" id="IPR009228">
    <property type="entry name" value="Capsid_scaffold_GpO"/>
</dbReference>
<feature type="region of interest" description="Disordered" evidence="1">
    <location>
        <begin position="254"/>
        <end position="277"/>
    </location>
</feature>
<protein>
    <recommendedName>
        <fullName evidence="4">Capsid scaffolding protein</fullName>
    </recommendedName>
</protein>
<proteinExistence type="predicted"/>
<evidence type="ECO:0000313" key="2">
    <source>
        <dbReference type="EMBL" id="BCS89977.1"/>
    </source>
</evidence>
<evidence type="ECO:0000313" key="3">
    <source>
        <dbReference type="Proteomes" id="UP001053296"/>
    </source>
</evidence>
<evidence type="ECO:0008006" key="4">
    <source>
        <dbReference type="Google" id="ProtNLM"/>
    </source>
</evidence>
<reference evidence="2" key="1">
    <citation type="journal article" date="2022" name="Arch. Microbiol.">
        <title>Pseudodesulfovibrio sediminis sp. nov., a mesophilic and neutrophilic sulfate-reducing bacterium isolated from sediment of a brackish lake.</title>
        <authorList>
            <person name="Takahashi A."/>
            <person name="Kojima H."/>
            <person name="Watanabe M."/>
            <person name="Fukui M."/>
        </authorList>
    </citation>
    <scope>NUCLEOTIDE SEQUENCE</scope>
    <source>
        <strain evidence="2">SF6</strain>
    </source>
</reference>
<dbReference type="EMBL" id="AP024485">
    <property type="protein sequence ID" value="BCS89977.1"/>
    <property type="molecule type" value="Genomic_DNA"/>
</dbReference>
<organism evidence="2 3">
    <name type="scientific">Pseudodesulfovibrio sediminis</name>
    <dbReference type="NCBI Taxonomy" id="2810563"/>
    <lineage>
        <taxon>Bacteria</taxon>
        <taxon>Pseudomonadati</taxon>
        <taxon>Thermodesulfobacteriota</taxon>
        <taxon>Desulfovibrionia</taxon>
        <taxon>Desulfovibrionales</taxon>
        <taxon>Desulfovibrionaceae</taxon>
    </lineage>
</organism>
<dbReference type="Proteomes" id="UP001053296">
    <property type="component" value="Chromosome"/>
</dbReference>
<sequence length="277" mass="30645">MDGREIEGQWLLDAAEGYDPAKYTAVIWIDHFRFYGNFGKVVALKAEEKDGIVSLYAKLQPNEWLLSQNKNKQKLFTSMELTPDFAKSGKCYLTGLAVTDIPASLGTSELHFSHRKQNPDDLFVDGVELGDLQEGQSDTEAPSWFTNAMRKFGLNIPHNQGATPEPEEDTMNEQQFNQLMGRLDDQDKRLDSFEQKFAAQPPVEEPGTDDGAPSDEGTQDFAADISAAMKPFSDKLDALKTDFSAQVDGLTKRFEQVNPGTNAPENNAPATPGADFL</sequence>
<feature type="compositionally biased region" description="Polar residues" evidence="1">
    <location>
        <begin position="258"/>
        <end position="269"/>
    </location>
</feature>
<name>A0ABM7P997_9BACT</name>
<dbReference type="Pfam" id="PF05929">
    <property type="entry name" value="Phage_GPO"/>
    <property type="match status" value="1"/>
</dbReference>
<evidence type="ECO:0000256" key="1">
    <source>
        <dbReference type="SAM" id="MobiDB-lite"/>
    </source>
</evidence>